<dbReference type="PANTHER" id="PTHR12369:SF11">
    <property type="entry name" value="HEXOSYLTRANSFERASE"/>
    <property type="match status" value="1"/>
</dbReference>
<keyword evidence="4 9" id="KW-0812">Transmembrane</keyword>
<dbReference type="AlphaFoldDB" id="A0A7J7KNM5"/>
<keyword evidence="11" id="KW-1185">Reference proteome</keyword>
<comment type="caution">
    <text evidence="10">The sequence shown here is derived from an EMBL/GenBank/DDBJ whole genome shotgun (WGS) entry which is preliminary data.</text>
</comment>
<evidence type="ECO:0000256" key="3">
    <source>
        <dbReference type="ARBA" id="ARBA00022679"/>
    </source>
</evidence>
<keyword evidence="5 9" id="KW-0735">Signal-anchor</keyword>
<comment type="similarity">
    <text evidence="2 9">Belongs to the chondroitin N-acetylgalactosaminyltransferase family.</text>
</comment>
<gene>
    <name evidence="10" type="ORF">EB796_001931</name>
</gene>
<evidence type="ECO:0000256" key="9">
    <source>
        <dbReference type="RuleBase" id="RU364016"/>
    </source>
</evidence>
<dbReference type="PANTHER" id="PTHR12369">
    <property type="entry name" value="CHONDROITIN SYNTHASE"/>
    <property type="match status" value="1"/>
</dbReference>
<evidence type="ECO:0000256" key="5">
    <source>
        <dbReference type="ARBA" id="ARBA00022968"/>
    </source>
</evidence>
<dbReference type="Pfam" id="PF05679">
    <property type="entry name" value="CHGN"/>
    <property type="match status" value="1"/>
</dbReference>
<organism evidence="10 11">
    <name type="scientific">Bugula neritina</name>
    <name type="common">Brown bryozoan</name>
    <name type="synonym">Sertularia neritina</name>
    <dbReference type="NCBI Taxonomy" id="10212"/>
    <lineage>
        <taxon>Eukaryota</taxon>
        <taxon>Metazoa</taxon>
        <taxon>Spiralia</taxon>
        <taxon>Lophotrochozoa</taxon>
        <taxon>Bryozoa</taxon>
        <taxon>Gymnolaemata</taxon>
        <taxon>Cheilostomatida</taxon>
        <taxon>Flustrina</taxon>
        <taxon>Buguloidea</taxon>
        <taxon>Bugulidae</taxon>
        <taxon>Bugula</taxon>
    </lineage>
</organism>
<dbReference type="Gene3D" id="3.90.550.10">
    <property type="entry name" value="Spore Coat Polysaccharide Biosynthesis Protein SpsA, Chain A"/>
    <property type="match status" value="1"/>
</dbReference>
<keyword evidence="8 9" id="KW-0472">Membrane</keyword>
<evidence type="ECO:0000313" key="11">
    <source>
        <dbReference type="Proteomes" id="UP000593567"/>
    </source>
</evidence>
<name>A0A7J7KNM5_BUGNE</name>
<dbReference type="InterPro" id="IPR051227">
    <property type="entry name" value="CS_glycosyltransferase"/>
</dbReference>
<dbReference type="GO" id="GO:0008376">
    <property type="term" value="F:acetylgalactosaminyltransferase activity"/>
    <property type="evidence" value="ECO:0007669"/>
    <property type="project" value="InterPro"/>
</dbReference>
<dbReference type="EMBL" id="VXIV02000212">
    <property type="protein sequence ID" value="KAF6039779.1"/>
    <property type="molecule type" value="Genomic_DNA"/>
</dbReference>
<comment type="subcellular location">
    <subcellularLocation>
        <location evidence="1 9">Golgi apparatus</location>
        <location evidence="1 9">Golgi stack membrane</location>
        <topology evidence="1 9">Single-pass type II membrane protein</topology>
    </subcellularLocation>
</comment>
<dbReference type="EC" id="2.4.1.-" evidence="9"/>
<evidence type="ECO:0000256" key="2">
    <source>
        <dbReference type="ARBA" id="ARBA00009239"/>
    </source>
</evidence>
<keyword evidence="6 9" id="KW-1133">Transmembrane helix</keyword>
<dbReference type="OrthoDB" id="5971499at2759"/>
<dbReference type="GO" id="GO:0032580">
    <property type="term" value="C:Golgi cisterna membrane"/>
    <property type="evidence" value="ECO:0007669"/>
    <property type="project" value="UniProtKB-SubCell"/>
</dbReference>
<reference evidence="10" key="1">
    <citation type="submission" date="2020-06" db="EMBL/GenBank/DDBJ databases">
        <title>Draft genome of Bugula neritina, a colonial animal packing powerful symbionts and potential medicines.</title>
        <authorList>
            <person name="Rayko M."/>
        </authorList>
    </citation>
    <scope>NUCLEOTIDE SEQUENCE [LARGE SCALE GENOMIC DNA]</scope>
    <source>
        <strain evidence="10">Kwan_BN1</strain>
    </source>
</reference>
<proteinExistence type="inferred from homology"/>
<evidence type="ECO:0000256" key="8">
    <source>
        <dbReference type="ARBA" id="ARBA00023136"/>
    </source>
</evidence>
<dbReference type="SUPFAM" id="SSF53448">
    <property type="entry name" value="Nucleotide-diphospho-sugar transferases"/>
    <property type="match status" value="1"/>
</dbReference>
<evidence type="ECO:0000256" key="4">
    <source>
        <dbReference type="ARBA" id="ARBA00022692"/>
    </source>
</evidence>
<feature type="transmembrane region" description="Helical" evidence="9">
    <location>
        <begin position="48"/>
        <end position="72"/>
    </location>
</feature>
<accession>A0A7J7KNM5</accession>
<evidence type="ECO:0000256" key="7">
    <source>
        <dbReference type="ARBA" id="ARBA00023034"/>
    </source>
</evidence>
<sequence>MKEFMMKPPKRALNTGRQRLHSAPAHLYPPPLHFTQWRKFSITKVSHLAQYFTYFLLIALLISFNNLVLAYLQRSTLSAAKEQRSRTVVKAVSAGKFHDGAWYSATGNRPAPQQLTSNGGKFSKLQLTDKPRVYIWEKLPRITPNELLLNTSLIITNIQTGCQLQKIVEGFQKNYPDMKLLIEMKNSSKAICNKASQIRNSKIKCVYFPEGCRSNIGCVHNRLINSTDTNYILSWDARYLYNEMHSIAMLAKIYIETGVKIISPCDASLCHSTTGSLHIPMTGRRQLTALPGVFPQTPLSKVFPNCYQSTMFPPVYLASRQTLKNQLWDENLPTAHHTDFMLSVSQQHYATLVCKDLLVSYTPACEDFQSKKQSNLKDEWLDMSPEAFWNISDVFNGLGKIISFNSYKKMSTFTRSWKALSSNAMFVEGSFDQRLQIAVTDKINDQRPGWEAVRIYKDGVHNLTYIESSPCIVHVKGQLHVEYDRHKSFPNKNGMMEVDQHHLNRSCHIFRDYWRMTSFGKLKKKNVYYVTALSNDTVYMERLLHTLDSQQDVANTYLVIVDMGRAREKFDLNKYHLRIKVDYIHLGAPFSRSIGLRKGFDYAMQLSASKGEANPLLFAIDNSVTVPVDFTRRVMHNTRCGISAYAPICKRMKDDGEYWAQFGYGMVGVCASDYNKAMGWNPTWGYHVGAEDVDFIARLQKTIPYIVRVREDNYIHSHSEQHRINNLYYKTKNIYPGKLPVIPTSRVEVDSALLAALKAYALRLIKSPVPLDLQTVYVTSVANSLGVVYDLRFKDEMNEGYYALVESI</sequence>
<keyword evidence="7 9" id="KW-0333">Golgi apparatus</keyword>
<protein>
    <recommendedName>
        <fullName evidence="9">Hexosyltransferase</fullName>
        <ecNumber evidence="9">2.4.1.-</ecNumber>
    </recommendedName>
</protein>
<dbReference type="InterPro" id="IPR008428">
    <property type="entry name" value="Chond_GalNAc"/>
</dbReference>
<dbReference type="InterPro" id="IPR029044">
    <property type="entry name" value="Nucleotide-diphossugar_trans"/>
</dbReference>
<dbReference type="Proteomes" id="UP000593567">
    <property type="component" value="Unassembled WGS sequence"/>
</dbReference>
<evidence type="ECO:0000256" key="1">
    <source>
        <dbReference type="ARBA" id="ARBA00004447"/>
    </source>
</evidence>
<evidence type="ECO:0000313" key="10">
    <source>
        <dbReference type="EMBL" id="KAF6039779.1"/>
    </source>
</evidence>
<evidence type="ECO:0000256" key="6">
    <source>
        <dbReference type="ARBA" id="ARBA00022989"/>
    </source>
</evidence>
<keyword evidence="3 9" id="KW-0808">Transferase</keyword>